<comment type="caution">
    <text evidence="2">The sequence shown here is derived from an EMBL/GenBank/DDBJ whole genome shotgun (WGS) entry which is preliminary data.</text>
</comment>
<dbReference type="EMBL" id="BRZM01000032">
    <property type="protein sequence ID" value="GLD58071.1"/>
    <property type="molecule type" value="Genomic_DNA"/>
</dbReference>
<protein>
    <submittedName>
        <fullName evidence="2">Receptor-type tyrosine-protein phosphatase T isoform X1</fullName>
    </submittedName>
</protein>
<gene>
    <name evidence="2" type="ORF">AKAME5_001022000</name>
</gene>
<evidence type="ECO:0000256" key="1">
    <source>
        <dbReference type="SAM" id="MobiDB-lite"/>
    </source>
</evidence>
<dbReference type="AlphaFoldDB" id="A0AAD3MR30"/>
<dbReference type="Proteomes" id="UP001279410">
    <property type="component" value="Unassembled WGS sequence"/>
</dbReference>
<evidence type="ECO:0000313" key="3">
    <source>
        <dbReference type="Proteomes" id="UP001279410"/>
    </source>
</evidence>
<evidence type="ECO:0000313" key="2">
    <source>
        <dbReference type="EMBL" id="GLD58071.1"/>
    </source>
</evidence>
<keyword evidence="3" id="KW-1185">Reference proteome</keyword>
<name>A0AAD3MR30_LATJO</name>
<feature type="compositionally biased region" description="Basic and acidic residues" evidence="1">
    <location>
        <begin position="1"/>
        <end position="16"/>
    </location>
</feature>
<proteinExistence type="predicted"/>
<keyword evidence="2" id="KW-0675">Receptor</keyword>
<sequence>MGNLEESRAEEVRQEESLPLSSCSFSVQGSKTLQSKSLLNSYYSVSKEPVPATTSIDSSQPSLAQPSLTLQSFPYGGCESVELSYQSGQFQAGQFQPAIRVADLLQHITQMKCGQGYGFKEEYE</sequence>
<feature type="region of interest" description="Disordered" evidence="1">
    <location>
        <begin position="1"/>
        <end position="22"/>
    </location>
</feature>
<feature type="non-terminal residue" evidence="2">
    <location>
        <position position="124"/>
    </location>
</feature>
<reference evidence="2" key="1">
    <citation type="submission" date="2022-08" db="EMBL/GenBank/DDBJ databases">
        <title>Genome sequencing of akame (Lates japonicus).</title>
        <authorList>
            <person name="Hashiguchi Y."/>
            <person name="Takahashi H."/>
        </authorList>
    </citation>
    <scope>NUCLEOTIDE SEQUENCE</scope>
    <source>
        <strain evidence="2">Kochi</strain>
    </source>
</reference>
<accession>A0AAD3MR30</accession>
<organism evidence="2 3">
    <name type="scientific">Lates japonicus</name>
    <name type="common">Japanese lates</name>
    <dbReference type="NCBI Taxonomy" id="270547"/>
    <lineage>
        <taxon>Eukaryota</taxon>
        <taxon>Metazoa</taxon>
        <taxon>Chordata</taxon>
        <taxon>Craniata</taxon>
        <taxon>Vertebrata</taxon>
        <taxon>Euteleostomi</taxon>
        <taxon>Actinopterygii</taxon>
        <taxon>Neopterygii</taxon>
        <taxon>Teleostei</taxon>
        <taxon>Neoteleostei</taxon>
        <taxon>Acanthomorphata</taxon>
        <taxon>Carangaria</taxon>
        <taxon>Carangaria incertae sedis</taxon>
        <taxon>Centropomidae</taxon>
        <taxon>Lates</taxon>
    </lineage>
</organism>